<dbReference type="RefSeq" id="WP_311581048.1">
    <property type="nucleotide sequence ID" value="NZ_JAVRIF010000004.1"/>
</dbReference>
<dbReference type="PANTHER" id="PTHR43860:SF2">
    <property type="entry name" value="BETAINE ALDEHYDE DEHYDROGENASE-RELATED"/>
    <property type="match status" value="1"/>
</dbReference>
<dbReference type="InterPro" id="IPR029510">
    <property type="entry name" value="Ald_DH_CS_GLU"/>
</dbReference>
<evidence type="ECO:0000313" key="9">
    <source>
        <dbReference type="Proteomes" id="UP001266357"/>
    </source>
</evidence>
<evidence type="ECO:0000256" key="6">
    <source>
        <dbReference type="RuleBase" id="RU003345"/>
    </source>
</evidence>
<dbReference type="PANTHER" id="PTHR43860">
    <property type="entry name" value="BETAINE ALDEHYDE DEHYDROGENASE"/>
    <property type="match status" value="1"/>
</dbReference>
<dbReference type="PROSITE" id="PS00070">
    <property type="entry name" value="ALDEHYDE_DEHYDR_CYS"/>
    <property type="match status" value="1"/>
</dbReference>
<feature type="domain" description="Aldehyde dehydrogenase" evidence="7">
    <location>
        <begin position="32"/>
        <end position="498"/>
    </location>
</feature>
<dbReference type="InterPro" id="IPR016162">
    <property type="entry name" value="Ald_DH_N"/>
</dbReference>
<dbReference type="Gene3D" id="3.40.605.10">
    <property type="entry name" value="Aldehyde Dehydrogenase, Chain A, domain 1"/>
    <property type="match status" value="1"/>
</dbReference>
<evidence type="ECO:0000256" key="2">
    <source>
        <dbReference type="ARBA" id="ARBA00023002"/>
    </source>
</evidence>
<dbReference type="CDD" id="cd07110">
    <property type="entry name" value="ALDH_F10_BADH"/>
    <property type="match status" value="1"/>
</dbReference>
<comment type="pathway">
    <text evidence="4">Amine and polyamine biosynthesis; betaine biosynthesis via choline pathway; betaine from betaine aldehyde: step 1/1.</text>
</comment>
<comment type="similarity">
    <text evidence="1 6">Belongs to the aldehyde dehydrogenase family.</text>
</comment>
<gene>
    <name evidence="8" type="ORF">RM573_09865</name>
</gene>
<evidence type="ECO:0000259" key="7">
    <source>
        <dbReference type="Pfam" id="PF00171"/>
    </source>
</evidence>
<dbReference type="Pfam" id="PF00171">
    <property type="entry name" value="Aldedh"/>
    <property type="match status" value="1"/>
</dbReference>
<dbReference type="InterPro" id="IPR016160">
    <property type="entry name" value="Ald_DH_CS_CYS"/>
</dbReference>
<dbReference type="Proteomes" id="UP001266357">
    <property type="component" value="Unassembled WGS sequence"/>
</dbReference>
<organism evidence="8 9">
    <name type="scientific">Thalassotalea castellviae</name>
    <dbReference type="NCBI Taxonomy" id="3075612"/>
    <lineage>
        <taxon>Bacteria</taxon>
        <taxon>Pseudomonadati</taxon>
        <taxon>Pseudomonadota</taxon>
        <taxon>Gammaproteobacteria</taxon>
        <taxon>Alteromonadales</taxon>
        <taxon>Colwelliaceae</taxon>
        <taxon>Thalassotalea</taxon>
    </lineage>
</organism>
<sequence length="512" mass="55970">MNVINNTTTLNIIAQLAEGGSMRAKHFINGQWLDAESDKSFTVINPATEQVIAHLPAGNKLDIENAVSAARTAFDKGNWSTLTGKERSKYLRKIAEIITRRLDELSALEVLDNGKPFPEAKWDIEDTAGTFEFYANLAEELDHNNETAISLSEEGFSSKAIKEPIGVAGAIIPWNFPMLMAAWKVAPALAAGCTMVLKPSEVTPLTALALAEICQEAELPAGVLNIVTGLGADAGQALVEHPEVDKLAFTGSVPTGSKIMAMAANNIKNVSLELGGKSPLVVFEDTDIDKAVEWIMFGIFWNQGQVCSATSRVLVAEEIYPKLLARLTQEAEKIIIGSGETHGVLLGPLVNRAQYDKVLAAIERGVKEGATLVCGGERPNTHEKGYYLKPTILTDMAEDSWIWQEEIFGPVVCIKPFENEKQAIHMANNSRFGLAAAVMSKDLTRCDRVAKAFRAGIVWVNCSQPTFVEAPWGGYKQSGIGRELGEWGLNNYLETKQITRYDSEKPWGWYLK</sequence>
<keyword evidence="2 6" id="KW-0560">Oxidoreductase</keyword>
<evidence type="ECO:0000256" key="1">
    <source>
        <dbReference type="ARBA" id="ARBA00009986"/>
    </source>
</evidence>
<evidence type="ECO:0000256" key="4">
    <source>
        <dbReference type="ARBA" id="ARBA00037921"/>
    </source>
</evidence>
<feature type="active site" evidence="5">
    <location>
        <position position="273"/>
    </location>
</feature>
<dbReference type="EMBL" id="JAVRIF010000004">
    <property type="protein sequence ID" value="MDT0603900.1"/>
    <property type="molecule type" value="Genomic_DNA"/>
</dbReference>
<dbReference type="InterPro" id="IPR015590">
    <property type="entry name" value="Aldehyde_DH_dom"/>
</dbReference>
<dbReference type="InterPro" id="IPR016163">
    <property type="entry name" value="Ald_DH_C"/>
</dbReference>
<keyword evidence="9" id="KW-1185">Reference proteome</keyword>
<dbReference type="SUPFAM" id="SSF53720">
    <property type="entry name" value="ALDH-like"/>
    <property type="match status" value="1"/>
</dbReference>
<proteinExistence type="inferred from homology"/>
<name>A0ABU3A1T0_9GAMM</name>
<evidence type="ECO:0000313" key="8">
    <source>
        <dbReference type="EMBL" id="MDT0603900.1"/>
    </source>
</evidence>
<comment type="caution">
    <text evidence="8">The sequence shown here is derived from an EMBL/GenBank/DDBJ whole genome shotgun (WGS) entry which is preliminary data.</text>
</comment>
<accession>A0ABU3A1T0</accession>
<keyword evidence="3" id="KW-0520">NAD</keyword>
<evidence type="ECO:0000256" key="5">
    <source>
        <dbReference type="PROSITE-ProRule" id="PRU10007"/>
    </source>
</evidence>
<dbReference type="Gene3D" id="3.40.309.10">
    <property type="entry name" value="Aldehyde Dehydrogenase, Chain A, domain 2"/>
    <property type="match status" value="1"/>
</dbReference>
<reference evidence="8 9" key="1">
    <citation type="submission" date="2023-09" db="EMBL/GenBank/DDBJ databases">
        <authorList>
            <person name="Rey-Velasco X."/>
        </authorList>
    </citation>
    <scope>NUCLEOTIDE SEQUENCE [LARGE SCALE GENOMIC DNA]</scope>
    <source>
        <strain evidence="8 9">W431</strain>
    </source>
</reference>
<dbReference type="InterPro" id="IPR016161">
    <property type="entry name" value="Ald_DH/histidinol_DH"/>
</dbReference>
<dbReference type="PROSITE" id="PS00687">
    <property type="entry name" value="ALDEHYDE_DEHYDR_GLU"/>
    <property type="match status" value="1"/>
</dbReference>
<protein>
    <submittedName>
        <fullName evidence="8">Aldehyde dehydrogenase family protein</fullName>
    </submittedName>
</protein>
<evidence type="ECO:0000256" key="3">
    <source>
        <dbReference type="ARBA" id="ARBA00023027"/>
    </source>
</evidence>